<gene>
    <name evidence="2" type="ORF">ElyMa_001107600</name>
</gene>
<accession>A0AAV4HW85</accession>
<dbReference type="AlphaFoldDB" id="A0AAV4HW85"/>
<sequence>MAHNAGFLATGDDDDDPNQSDVSGEYDNQLTQGNSLLQVEDFSGVGRVGKKDNNREGVSSWPSPQRMKNARYLKRTESTEPPNESRGEFLELKVLEEGFGGSLPPRVGTDRQVSAGDRTDGFQLRANDLAERYRRTKSHHLAARKSRRQSMNGFEYYKFLQQQQRLSSLVNQTNLDKLRSLQAASSNGAAGISVEPGGDNDDHDDADSQIYSAETMRKTRQILSTVSVWRKSRKSSSLRSSVLGTSGRRRSSAREPEPRESQDEEGNVYVEEVGLPSERLRLQNLAERILLAKRLASAKEAARQYRYMYMTLV</sequence>
<keyword evidence="3" id="KW-1185">Reference proteome</keyword>
<feature type="compositionally biased region" description="Polar residues" evidence="1">
    <location>
        <begin position="19"/>
        <end position="37"/>
    </location>
</feature>
<dbReference type="Proteomes" id="UP000762676">
    <property type="component" value="Unassembled WGS sequence"/>
</dbReference>
<organism evidence="2 3">
    <name type="scientific">Elysia marginata</name>
    <dbReference type="NCBI Taxonomy" id="1093978"/>
    <lineage>
        <taxon>Eukaryota</taxon>
        <taxon>Metazoa</taxon>
        <taxon>Spiralia</taxon>
        <taxon>Lophotrochozoa</taxon>
        <taxon>Mollusca</taxon>
        <taxon>Gastropoda</taxon>
        <taxon>Heterobranchia</taxon>
        <taxon>Euthyneura</taxon>
        <taxon>Panpulmonata</taxon>
        <taxon>Sacoglossa</taxon>
        <taxon>Placobranchoidea</taxon>
        <taxon>Plakobranchidae</taxon>
        <taxon>Elysia</taxon>
    </lineage>
</organism>
<feature type="region of interest" description="Disordered" evidence="1">
    <location>
        <begin position="186"/>
        <end position="207"/>
    </location>
</feature>
<feature type="compositionally biased region" description="Low complexity" evidence="1">
    <location>
        <begin position="237"/>
        <end position="246"/>
    </location>
</feature>
<evidence type="ECO:0000313" key="3">
    <source>
        <dbReference type="Proteomes" id="UP000762676"/>
    </source>
</evidence>
<feature type="region of interest" description="Disordered" evidence="1">
    <location>
        <begin position="1"/>
        <end position="85"/>
    </location>
</feature>
<feature type="region of interest" description="Disordered" evidence="1">
    <location>
        <begin position="237"/>
        <end position="266"/>
    </location>
</feature>
<evidence type="ECO:0000256" key="1">
    <source>
        <dbReference type="SAM" id="MobiDB-lite"/>
    </source>
</evidence>
<feature type="compositionally biased region" description="Acidic residues" evidence="1">
    <location>
        <begin position="198"/>
        <end position="207"/>
    </location>
</feature>
<feature type="compositionally biased region" description="Basic and acidic residues" evidence="1">
    <location>
        <begin position="74"/>
        <end position="85"/>
    </location>
</feature>
<dbReference type="EMBL" id="BMAT01002211">
    <property type="protein sequence ID" value="GFS01840.1"/>
    <property type="molecule type" value="Genomic_DNA"/>
</dbReference>
<comment type="caution">
    <text evidence="2">The sequence shown here is derived from an EMBL/GenBank/DDBJ whole genome shotgun (WGS) entry which is preliminary data.</text>
</comment>
<evidence type="ECO:0000313" key="2">
    <source>
        <dbReference type="EMBL" id="GFS01840.1"/>
    </source>
</evidence>
<reference evidence="2 3" key="1">
    <citation type="journal article" date="2021" name="Elife">
        <title>Chloroplast acquisition without the gene transfer in kleptoplastic sea slugs, Plakobranchus ocellatus.</title>
        <authorList>
            <person name="Maeda T."/>
            <person name="Takahashi S."/>
            <person name="Yoshida T."/>
            <person name="Shimamura S."/>
            <person name="Takaki Y."/>
            <person name="Nagai Y."/>
            <person name="Toyoda A."/>
            <person name="Suzuki Y."/>
            <person name="Arimoto A."/>
            <person name="Ishii H."/>
            <person name="Satoh N."/>
            <person name="Nishiyama T."/>
            <person name="Hasebe M."/>
            <person name="Maruyama T."/>
            <person name="Minagawa J."/>
            <person name="Obokata J."/>
            <person name="Shigenobu S."/>
        </authorList>
    </citation>
    <scope>NUCLEOTIDE SEQUENCE [LARGE SCALE GENOMIC DNA]</scope>
</reference>
<proteinExistence type="predicted"/>
<protein>
    <submittedName>
        <fullName evidence="2">Uncharacterized protein</fullName>
    </submittedName>
</protein>
<name>A0AAV4HW85_9GAST</name>
<feature type="compositionally biased region" description="Basic and acidic residues" evidence="1">
    <location>
        <begin position="252"/>
        <end position="261"/>
    </location>
</feature>